<keyword evidence="2" id="KW-1185">Reference proteome</keyword>
<gene>
    <name evidence="1" type="ORF">BFG52_05450</name>
</gene>
<name>A0A1B2LYK2_9GAMM</name>
<evidence type="ECO:0000313" key="1">
    <source>
        <dbReference type="EMBL" id="AOA57853.1"/>
    </source>
</evidence>
<protein>
    <recommendedName>
        <fullName evidence="3">Tellurium resistance protein</fullName>
    </recommendedName>
</protein>
<dbReference type="OrthoDB" id="6707209at2"/>
<dbReference type="STRING" id="1789224.BFG52_05450"/>
<sequence length="260" mass="30549">MTQSSRQLPALTEIDLDPQRLLYLQREQLLPLRDAPIQLNYYADAVVQAQSAQLIVIDAELTQQLSQTIAQLLKHLQQATTQLKTRRFNALQRWLGLDIESDVTKIKYLDRLDAYVDQANHLSQKLKLQLAQSSQRRQHYVQLRREMAHAIVAAQQFLQQYPLFQANDNNFDSFEQRLSKKIETLQRLQHNHDLAYAQMQLNEQLALQLLDRFKEAQQVLLPAWQQQLRQNQDRANIRDIQQLQGDRDKLINSLIHTLKQ</sequence>
<organism evidence="1 2">
    <name type="scientific">Acinetobacter larvae</name>
    <dbReference type="NCBI Taxonomy" id="1789224"/>
    <lineage>
        <taxon>Bacteria</taxon>
        <taxon>Pseudomonadati</taxon>
        <taxon>Pseudomonadota</taxon>
        <taxon>Gammaproteobacteria</taxon>
        <taxon>Moraxellales</taxon>
        <taxon>Moraxellaceae</taxon>
        <taxon>Acinetobacter</taxon>
    </lineage>
</organism>
<dbReference type="AlphaFoldDB" id="A0A1B2LYK2"/>
<evidence type="ECO:0000313" key="2">
    <source>
        <dbReference type="Proteomes" id="UP000093391"/>
    </source>
</evidence>
<dbReference type="EMBL" id="CP016895">
    <property type="protein sequence ID" value="AOA57853.1"/>
    <property type="molecule type" value="Genomic_DNA"/>
</dbReference>
<dbReference type="RefSeq" id="WP_067553405.1">
    <property type="nucleotide sequence ID" value="NZ_CP016895.1"/>
</dbReference>
<dbReference type="Proteomes" id="UP000093391">
    <property type="component" value="Chromosome"/>
</dbReference>
<proteinExistence type="predicted"/>
<accession>A0A1B2LYK2</accession>
<dbReference type="KEGG" id="ala:BFG52_05450"/>
<evidence type="ECO:0008006" key="3">
    <source>
        <dbReference type="Google" id="ProtNLM"/>
    </source>
</evidence>
<reference evidence="1 2" key="1">
    <citation type="submission" date="2016-08" db="EMBL/GenBank/DDBJ databases">
        <authorList>
            <person name="Seilhamer J.J."/>
        </authorList>
    </citation>
    <scope>NUCLEOTIDE SEQUENCE [LARGE SCALE GENOMIC DNA]</scope>
    <source>
        <strain evidence="1 2">BRTC-1</strain>
    </source>
</reference>